<organism evidence="2 3">
    <name type="scientific">Thelohanellus kitauei</name>
    <name type="common">Myxosporean</name>
    <dbReference type="NCBI Taxonomy" id="669202"/>
    <lineage>
        <taxon>Eukaryota</taxon>
        <taxon>Metazoa</taxon>
        <taxon>Cnidaria</taxon>
        <taxon>Myxozoa</taxon>
        <taxon>Myxosporea</taxon>
        <taxon>Bivalvulida</taxon>
        <taxon>Platysporina</taxon>
        <taxon>Myxobolidae</taxon>
        <taxon>Thelohanellus</taxon>
    </lineage>
</organism>
<evidence type="ECO:0000313" key="3">
    <source>
        <dbReference type="Proteomes" id="UP000031668"/>
    </source>
</evidence>
<dbReference type="EMBL" id="JWZT01003352">
    <property type="protein sequence ID" value="KII66992.1"/>
    <property type="molecule type" value="Genomic_DNA"/>
</dbReference>
<protein>
    <submittedName>
        <fullName evidence="2">Uncharacterized protein</fullName>
    </submittedName>
</protein>
<name>A0A0C2MZC4_THEKT</name>
<proteinExistence type="predicted"/>
<reference evidence="2 3" key="1">
    <citation type="journal article" date="2014" name="Genome Biol. Evol.">
        <title>The genome of the myxosporean Thelohanellus kitauei shows adaptations to nutrient acquisition within its fish host.</title>
        <authorList>
            <person name="Yang Y."/>
            <person name="Xiong J."/>
            <person name="Zhou Z."/>
            <person name="Huo F."/>
            <person name="Miao W."/>
            <person name="Ran C."/>
            <person name="Liu Y."/>
            <person name="Zhang J."/>
            <person name="Feng J."/>
            <person name="Wang M."/>
            <person name="Wang M."/>
            <person name="Wang L."/>
            <person name="Yao B."/>
        </authorList>
    </citation>
    <scope>NUCLEOTIDE SEQUENCE [LARGE SCALE GENOMIC DNA]</scope>
    <source>
        <strain evidence="2">Wuqing</strain>
    </source>
</reference>
<dbReference type="Proteomes" id="UP000031668">
    <property type="component" value="Unassembled WGS sequence"/>
</dbReference>
<keyword evidence="1" id="KW-1133">Transmembrane helix</keyword>
<sequence>MRFRTLLSGDSRMTFVQTDRCCISQCRYRNGHEILLIGMLGSDSFDVDDRGRFRLMMVMIYSYFEIIGSLVYTEGLVIFSAFVARGLKKCVVFMLSTIVTYAANIKTSISAGFDSVAITRSRREVCEKHSGINEGMAKIRSQLLYTLSG</sequence>
<evidence type="ECO:0000256" key="1">
    <source>
        <dbReference type="SAM" id="Phobius"/>
    </source>
</evidence>
<keyword evidence="1" id="KW-0812">Transmembrane</keyword>
<comment type="caution">
    <text evidence="2">The sequence shown here is derived from an EMBL/GenBank/DDBJ whole genome shotgun (WGS) entry which is preliminary data.</text>
</comment>
<gene>
    <name evidence="2" type="ORF">RF11_13467</name>
</gene>
<evidence type="ECO:0000313" key="2">
    <source>
        <dbReference type="EMBL" id="KII66992.1"/>
    </source>
</evidence>
<dbReference type="AlphaFoldDB" id="A0A0C2MZC4"/>
<keyword evidence="1" id="KW-0472">Membrane</keyword>
<keyword evidence="3" id="KW-1185">Reference proteome</keyword>
<accession>A0A0C2MZC4</accession>
<feature type="transmembrane region" description="Helical" evidence="1">
    <location>
        <begin position="60"/>
        <end position="84"/>
    </location>
</feature>